<reference evidence="1 2" key="1">
    <citation type="submission" date="2019-06" db="EMBL/GenBank/DDBJ databases">
        <title>Draft genomes of female and male turbot (Scophthalmus maximus).</title>
        <authorList>
            <person name="Xu H."/>
            <person name="Xu X.-W."/>
            <person name="Shao C."/>
            <person name="Chen S."/>
        </authorList>
    </citation>
    <scope>NUCLEOTIDE SEQUENCE [LARGE SCALE GENOMIC DNA]</scope>
    <source>
        <strain evidence="1">Ysfricsl-2016a</strain>
        <tissue evidence="1">Blood</tissue>
    </source>
</reference>
<organism evidence="1 2">
    <name type="scientific">Scophthalmus maximus</name>
    <name type="common">Turbot</name>
    <name type="synonym">Psetta maxima</name>
    <dbReference type="NCBI Taxonomy" id="52904"/>
    <lineage>
        <taxon>Eukaryota</taxon>
        <taxon>Metazoa</taxon>
        <taxon>Chordata</taxon>
        <taxon>Craniata</taxon>
        <taxon>Vertebrata</taxon>
        <taxon>Euteleostomi</taxon>
        <taxon>Actinopterygii</taxon>
        <taxon>Neopterygii</taxon>
        <taxon>Teleostei</taxon>
        <taxon>Neoteleostei</taxon>
        <taxon>Acanthomorphata</taxon>
        <taxon>Carangaria</taxon>
        <taxon>Pleuronectiformes</taxon>
        <taxon>Pleuronectoidei</taxon>
        <taxon>Scophthalmidae</taxon>
        <taxon>Scophthalmus</taxon>
    </lineage>
</organism>
<accession>A0A6A4SJ88</accession>
<dbReference type="EMBL" id="VEVO01000014">
    <property type="protein sequence ID" value="KAF0031950.1"/>
    <property type="molecule type" value="Genomic_DNA"/>
</dbReference>
<sequence>METDLCRQRSVGSTPALQQVSIVLTSRLICDALCRSGLHLVSQQQLGSSATASGGAAHGPTLAVESSSLHYLRTVKPIG</sequence>
<proteinExistence type="predicted"/>
<comment type="caution">
    <text evidence="1">The sequence shown here is derived from an EMBL/GenBank/DDBJ whole genome shotgun (WGS) entry which is preliminary data.</text>
</comment>
<gene>
    <name evidence="1" type="ORF">F2P81_016505</name>
</gene>
<name>A0A6A4SJ88_SCOMX</name>
<dbReference type="Proteomes" id="UP000438429">
    <property type="component" value="Unassembled WGS sequence"/>
</dbReference>
<protein>
    <submittedName>
        <fullName evidence="1">Uncharacterized protein</fullName>
    </submittedName>
</protein>
<evidence type="ECO:0000313" key="1">
    <source>
        <dbReference type="EMBL" id="KAF0031950.1"/>
    </source>
</evidence>
<dbReference type="AlphaFoldDB" id="A0A6A4SJ88"/>
<evidence type="ECO:0000313" key="2">
    <source>
        <dbReference type="Proteomes" id="UP000438429"/>
    </source>
</evidence>